<dbReference type="Proteomes" id="UP000886501">
    <property type="component" value="Unassembled WGS sequence"/>
</dbReference>
<gene>
    <name evidence="1" type="ORF">BDM02DRAFT_3122952</name>
</gene>
<evidence type="ECO:0000313" key="1">
    <source>
        <dbReference type="EMBL" id="KAF9643783.1"/>
    </source>
</evidence>
<proteinExistence type="predicted"/>
<evidence type="ECO:0000313" key="2">
    <source>
        <dbReference type="Proteomes" id="UP000886501"/>
    </source>
</evidence>
<keyword evidence="2" id="KW-1185">Reference proteome</keyword>
<reference evidence="1" key="2">
    <citation type="journal article" date="2020" name="Nat. Commun.">
        <title>Large-scale genome sequencing of mycorrhizal fungi provides insights into the early evolution of symbiotic traits.</title>
        <authorList>
            <person name="Miyauchi S."/>
            <person name="Kiss E."/>
            <person name="Kuo A."/>
            <person name="Drula E."/>
            <person name="Kohler A."/>
            <person name="Sanchez-Garcia M."/>
            <person name="Morin E."/>
            <person name="Andreopoulos B."/>
            <person name="Barry K.W."/>
            <person name="Bonito G."/>
            <person name="Buee M."/>
            <person name="Carver A."/>
            <person name="Chen C."/>
            <person name="Cichocki N."/>
            <person name="Clum A."/>
            <person name="Culley D."/>
            <person name="Crous P.W."/>
            <person name="Fauchery L."/>
            <person name="Girlanda M."/>
            <person name="Hayes R.D."/>
            <person name="Keri Z."/>
            <person name="LaButti K."/>
            <person name="Lipzen A."/>
            <person name="Lombard V."/>
            <person name="Magnuson J."/>
            <person name="Maillard F."/>
            <person name="Murat C."/>
            <person name="Nolan M."/>
            <person name="Ohm R.A."/>
            <person name="Pangilinan J."/>
            <person name="Pereira M.F."/>
            <person name="Perotto S."/>
            <person name="Peter M."/>
            <person name="Pfister S."/>
            <person name="Riley R."/>
            <person name="Sitrit Y."/>
            <person name="Stielow J.B."/>
            <person name="Szollosi G."/>
            <person name="Zifcakova L."/>
            <person name="Stursova M."/>
            <person name="Spatafora J.W."/>
            <person name="Tedersoo L."/>
            <person name="Vaario L.M."/>
            <person name="Yamada A."/>
            <person name="Yan M."/>
            <person name="Wang P."/>
            <person name="Xu J."/>
            <person name="Bruns T."/>
            <person name="Baldrian P."/>
            <person name="Vilgalys R."/>
            <person name="Dunand C."/>
            <person name="Henrissat B."/>
            <person name="Grigoriev I.V."/>
            <person name="Hibbett D."/>
            <person name="Nagy L.G."/>
            <person name="Martin F.M."/>
        </authorList>
    </citation>
    <scope>NUCLEOTIDE SEQUENCE</scope>
    <source>
        <strain evidence="1">P2</strain>
    </source>
</reference>
<accession>A0ACB6Z2K2</accession>
<organism evidence="1 2">
    <name type="scientific">Thelephora ganbajun</name>
    <name type="common">Ganba fungus</name>
    <dbReference type="NCBI Taxonomy" id="370292"/>
    <lineage>
        <taxon>Eukaryota</taxon>
        <taxon>Fungi</taxon>
        <taxon>Dikarya</taxon>
        <taxon>Basidiomycota</taxon>
        <taxon>Agaricomycotina</taxon>
        <taxon>Agaricomycetes</taxon>
        <taxon>Thelephorales</taxon>
        <taxon>Thelephoraceae</taxon>
        <taxon>Thelephora</taxon>
    </lineage>
</organism>
<comment type="caution">
    <text evidence="1">The sequence shown here is derived from an EMBL/GenBank/DDBJ whole genome shotgun (WGS) entry which is preliminary data.</text>
</comment>
<dbReference type="EMBL" id="MU118187">
    <property type="protein sequence ID" value="KAF9643783.1"/>
    <property type="molecule type" value="Genomic_DNA"/>
</dbReference>
<reference evidence="1" key="1">
    <citation type="submission" date="2019-10" db="EMBL/GenBank/DDBJ databases">
        <authorList>
            <consortium name="DOE Joint Genome Institute"/>
            <person name="Kuo A."/>
            <person name="Miyauchi S."/>
            <person name="Kiss E."/>
            <person name="Drula E."/>
            <person name="Kohler A."/>
            <person name="Sanchez-Garcia M."/>
            <person name="Andreopoulos B."/>
            <person name="Barry K.W."/>
            <person name="Bonito G."/>
            <person name="Buee M."/>
            <person name="Carver A."/>
            <person name="Chen C."/>
            <person name="Cichocki N."/>
            <person name="Clum A."/>
            <person name="Culley D."/>
            <person name="Crous P.W."/>
            <person name="Fauchery L."/>
            <person name="Girlanda M."/>
            <person name="Hayes R."/>
            <person name="Keri Z."/>
            <person name="Labutti K."/>
            <person name="Lipzen A."/>
            <person name="Lombard V."/>
            <person name="Magnuson J."/>
            <person name="Maillard F."/>
            <person name="Morin E."/>
            <person name="Murat C."/>
            <person name="Nolan M."/>
            <person name="Ohm R."/>
            <person name="Pangilinan J."/>
            <person name="Pereira M."/>
            <person name="Perotto S."/>
            <person name="Peter M."/>
            <person name="Riley R."/>
            <person name="Sitrit Y."/>
            <person name="Stielow B."/>
            <person name="Szollosi G."/>
            <person name="Zifcakova L."/>
            <person name="Stursova M."/>
            <person name="Spatafora J.W."/>
            <person name="Tedersoo L."/>
            <person name="Vaario L.-M."/>
            <person name="Yamada A."/>
            <person name="Yan M."/>
            <person name="Wang P."/>
            <person name="Xu J."/>
            <person name="Bruns T."/>
            <person name="Baldrian P."/>
            <person name="Vilgalys R."/>
            <person name="Henrissat B."/>
            <person name="Grigoriev I.V."/>
            <person name="Hibbett D."/>
            <person name="Nagy L.G."/>
            <person name="Martin F.M."/>
        </authorList>
    </citation>
    <scope>NUCLEOTIDE SEQUENCE</scope>
    <source>
        <strain evidence="1">P2</strain>
    </source>
</reference>
<name>A0ACB6Z2K2_THEGA</name>
<sequence length="174" mass="20275">MNSSSPQSTPLAFEPDSIYLLFIMRTGRPCAGVFHHNSEHRGILAYADVGMPGPRRSHHKVFSFELERRIETEYTIVAAHKVASLHYHEWLPNENFASSEFVDENQWMTSVLRGLDTKWKRRKLVWTNHPETEPSEFKKLARLYVPSVLFLTQAFYIRQLESGDAGPRKRSWNE</sequence>
<protein>
    <submittedName>
        <fullName evidence="1">Uncharacterized protein</fullName>
    </submittedName>
</protein>